<dbReference type="SUPFAM" id="SSF52047">
    <property type="entry name" value="RNI-like"/>
    <property type="match status" value="1"/>
</dbReference>
<feature type="region of interest" description="Disordered" evidence="2">
    <location>
        <begin position="264"/>
        <end position="296"/>
    </location>
</feature>
<comment type="caution">
    <text evidence="3">The sequence shown here is derived from an EMBL/GenBank/DDBJ whole genome shotgun (WGS) entry which is preliminary data.</text>
</comment>
<evidence type="ECO:0000313" key="3">
    <source>
        <dbReference type="EMBL" id="KAK3270947.1"/>
    </source>
</evidence>
<dbReference type="InterPro" id="IPR001611">
    <property type="entry name" value="Leu-rich_rpt"/>
</dbReference>
<evidence type="ECO:0000313" key="4">
    <source>
        <dbReference type="Proteomes" id="UP001190700"/>
    </source>
</evidence>
<feature type="compositionally biased region" description="Low complexity" evidence="2">
    <location>
        <begin position="496"/>
        <end position="509"/>
    </location>
</feature>
<feature type="region of interest" description="Disordered" evidence="2">
    <location>
        <begin position="496"/>
        <end position="516"/>
    </location>
</feature>
<dbReference type="Proteomes" id="UP001190700">
    <property type="component" value="Unassembled WGS sequence"/>
</dbReference>
<feature type="region of interest" description="Disordered" evidence="2">
    <location>
        <begin position="691"/>
        <end position="753"/>
    </location>
</feature>
<feature type="compositionally biased region" description="Acidic residues" evidence="2">
    <location>
        <begin position="371"/>
        <end position="380"/>
    </location>
</feature>
<name>A0AAE0L3X9_9CHLO</name>
<dbReference type="PANTHER" id="PTHR24114">
    <property type="entry name" value="LEUCINE RICH REPEAT FAMILY PROTEIN"/>
    <property type="match status" value="1"/>
</dbReference>
<organism evidence="3 4">
    <name type="scientific">Cymbomonas tetramitiformis</name>
    <dbReference type="NCBI Taxonomy" id="36881"/>
    <lineage>
        <taxon>Eukaryota</taxon>
        <taxon>Viridiplantae</taxon>
        <taxon>Chlorophyta</taxon>
        <taxon>Pyramimonadophyceae</taxon>
        <taxon>Pyramimonadales</taxon>
        <taxon>Pyramimonadaceae</taxon>
        <taxon>Cymbomonas</taxon>
    </lineage>
</organism>
<dbReference type="AlphaFoldDB" id="A0AAE0L3X9"/>
<dbReference type="EMBL" id="LGRX02010116">
    <property type="protein sequence ID" value="KAK3270947.1"/>
    <property type="molecule type" value="Genomic_DNA"/>
</dbReference>
<feature type="compositionally biased region" description="Acidic residues" evidence="2">
    <location>
        <begin position="711"/>
        <end position="736"/>
    </location>
</feature>
<accession>A0AAE0L3X9</accession>
<comment type="subcellular location">
    <subcellularLocation>
        <location evidence="1">Cytoplasm</location>
        <location evidence="1">Cytoskeleton</location>
        <location evidence="1">Cilium axoneme</location>
    </subcellularLocation>
</comment>
<proteinExistence type="predicted"/>
<feature type="region of interest" description="Disordered" evidence="2">
    <location>
        <begin position="313"/>
        <end position="408"/>
    </location>
</feature>
<feature type="compositionally biased region" description="Basic and acidic residues" evidence="2">
    <location>
        <begin position="341"/>
        <end position="365"/>
    </location>
</feature>
<evidence type="ECO:0000256" key="1">
    <source>
        <dbReference type="ARBA" id="ARBA00004430"/>
    </source>
</evidence>
<protein>
    <submittedName>
        <fullName evidence="3">Uncharacterized protein</fullName>
    </submittedName>
</protein>
<keyword evidence="4" id="KW-1185">Reference proteome</keyword>
<evidence type="ECO:0000256" key="2">
    <source>
        <dbReference type="SAM" id="MobiDB-lite"/>
    </source>
</evidence>
<dbReference type="InterPro" id="IPR032675">
    <property type="entry name" value="LRR_dom_sf"/>
</dbReference>
<dbReference type="InterPro" id="IPR052394">
    <property type="entry name" value="LRR-containing"/>
</dbReference>
<reference evidence="3 4" key="1">
    <citation type="journal article" date="2015" name="Genome Biol. Evol.">
        <title>Comparative Genomics of a Bacterivorous Green Alga Reveals Evolutionary Causalities and Consequences of Phago-Mixotrophic Mode of Nutrition.</title>
        <authorList>
            <person name="Burns J.A."/>
            <person name="Paasch A."/>
            <person name="Narechania A."/>
            <person name="Kim E."/>
        </authorList>
    </citation>
    <scope>NUCLEOTIDE SEQUENCE [LARGE SCALE GENOMIC DNA]</scope>
    <source>
        <strain evidence="3 4">PLY_AMNH</strain>
    </source>
</reference>
<feature type="compositionally biased region" description="Low complexity" evidence="2">
    <location>
        <begin position="701"/>
        <end position="710"/>
    </location>
</feature>
<dbReference type="PANTHER" id="PTHR24114:SF2">
    <property type="entry name" value="F-BOX DOMAIN-CONTAINING PROTEIN-RELATED"/>
    <property type="match status" value="1"/>
</dbReference>
<dbReference type="Gene3D" id="3.80.10.10">
    <property type="entry name" value="Ribonuclease Inhibitor"/>
    <property type="match status" value="2"/>
</dbReference>
<feature type="region of interest" description="Disordered" evidence="2">
    <location>
        <begin position="551"/>
        <end position="594"/>
    </location>
</feature>
<feature type="region of interest" description="Disordered" evidence="2">
    <location>
        <begin position="50"/>
        <end position="76"/>
    </location>
</feature>
<dbReference type="GO" id="GO:0005930">
    <property type="term" value="C:axoneme"/>
    <property type="evidence" value="ECO:0007669"/>
    <property type="project" value="UniProtKB-SubCell"/>
</dbReference>
<dbReference type="Pfam" id="PF13516">
    <property type="entry name" value="LRR_6"/>
    <property type="match status" value="4"/>
</dbReference>
<gene>
    <name evidence="3" type="ORF">CYMTET_20680</name>
</gene>
<feature type="compositionally biased region" description="Polar residues" evidence="2">
    <location>
        <begin position="388"/>
        <end position="399"/>
    </location>
</feature>
<sequence>MTGASARVDCGAAACPRWPTVERQGLRRRLWSAACLPKVTAAQRPAPPTVEAAGALPAPSTERCVPAGRPWSAKAQRRRPRERAACAPTVERCVPARRLWSACVPARRLWSAMPARHREPLARSARRPTVESPACAVDCERHACASTLGAGVPAPDLQSCRACTHRGAAACLAGRLWSAWACVGKLAASLHDHCGTPADGVRAVHERLASAARWRCETANRVKEAMAAGLAAANGNEVLLAEASSNLESQSELFIKAGVLPDPEQRTPWGGTPAASPLKQPACPESPERAKPSRAVTPLPDAAALQYRSPFLRPPADTEELPSSASENLGRDEWGSGEYDDCARPGKEEHDGAGAEGARVKEEFKATASDMEYDSEDEDAVNFLVPSDGSNLQSATSAQPPFKAATADAVTAHTRLQPPPPAPAQGHLFNNDKAFMLSLKDEQSLTKPKIVSGRRVDMSRFEESASSERETFFIGAQVDLDASYTMSPVRPLELCPSSPAAAATPTGSPHPDSNAPLKKLLRAVSTRPQSPPPASPKSPRWELTFAELPETRSMPHLHDGDDSDDSVQMPLRRRPSTASHLMKSPGGGTSGSQQLNIPMIFMNKHRAQVESAGGQVPALMPQMSPPAERELHQAVEGKLMTRFQYFQLYRNTRHEPFGNKQTFLSRKVQQKRAADLWRIEHSQQQLKAIQSRLPPPPSKPKSPQEQSPQQEDAELAEDANAESDDDAEEAEAEVEESGPGTGEVGVHGARPSREDVVAMARLTADIMGETPGEQPSAPSRERFLSAKSCPDKSFAYLSTCSRLGMSPFPVYQPRHPDPSHLKLDNQGKSTERLSRALFPRGEHKSAVPGREAAVLSLGGDAQGMGDAEIVALAESLLRDADIKTLNLSHNRIGMKGYQAIGRLLAERPDFEQLLLSKSAANSTLGSHLAAALSSLSMSQCLRTLHLEDVGLGDQNVSTLMVALRTAKSRLKSLPLHTISLARNKITKVGAAHLAEMLYFCSQLRELDVSWNNIRGTGAELLATAIGYSQLNQVNLSWNTFGDGGGAELLGSAFETNTCLTYVDLSRNNIRDNACMVIASGIRENEVLQVLSLQENPLGFDGASYLSEILGETRRWRLQQKLPQIEIDLKGCSFGSASAEIHAQFDPEKPNKFYRLDLSKPFDRTIVRRLQEMAAKEQGENWQGECINGKPFDYDEAMLDTYKWPECGILELTYTSTPVLPTVEGVMDDSTVEQVIAQASRPTRHQARHPASLALPPARVPARYSTRAGELRGRS</sequence>
<dbReference type="SMART" id="SM00368">
    <property type="entry name" value="LRR_RI"/>
    <property type="match status" value="6"/>
</dbReference>